<organism evidence="2 3">
    <name type="scientific">Panicum virgatum</name>
    <name type="common">Blackwell switchgrass</name>
    <dbReference type="NCBI Taxonomy" id="38727"/>
    <lineage>
        <taxon>Eukaryota</taxon>
        <taxon>Viridiplantae</taxon>
        <taxon>Streptophyta</taxon>
        <taxon>Embryophyta</taxon>
        <taxon>Tracheophyta</taxon>
        <taxon>Spermatophyta</taxon>
        <taxon>Magnoliopsida</taxon>
        <taxon>Liliopsida</taxon>
        <taxon>Poales</taxon>
        <taxon>Poaceae</taxon>
        <taxon>PACMAD clade</taxon>
        <taxon>Panicoideae</taxon>
        <taxon>Panicodae</taxon>
        <taxon>Paniceae</taxon>
        <taxon>Panicinae</taxon>
        <taxon>Panicum</taxon>
        <taxon>Panicum sect. Hiantes</taxon>
    </lineage>
</organism>
<evidence type="ECO:0000313" key="3">
    <source>
        <dbReference type="Proteomes" id="UP000823388"/>
    </source>
</evidence>
<feature type="compositionally biased region" description="Basic and acidic residues" evidence="1">
    <location>
        <begin position="55"/>
        <end position="66"/>
    </location>
</feature>
<name>A0A8T0N5H7_PANVG</name>
<dbReference type="AlphaFoldDB" id="A0A8T0N5H7"/>
<dbReference type="EMBL" id="CM029053">
    <property type="protein sequence ID" value="KAG2544720.1"/>
    <property type="molecule type" value="Genomic_DNA"/>
</dbReference>
<sequence length="122" mass="13087">MAMEAVAVEMSEMRMVSAPGYGRLFPSRSTKPAKEDSAAVGAFFDNIVVTKRPQAERKIGCGDRSWEQGGGGGRGRNREGGIRCWEQGGGGGRWRDREGGIRSWEQGGGGGRGRNREGGILE</sequence>
<feature type="region of interest" description="Disordered" evidence="1">
    <location>
        <begin position="55"/>
        <end position="122"/>
    </location>
</feature>
<reference evidence="2" key="1">
    <citation type="submission" date="2020-05" db="EMBL/GenBank/DDBJ databases">
        <title>WGS assembly of Panicum virgatum.</title>
        <authorList>
            <person name="Lovell J.T."/>
            <person name="Jenkins J."/>
            <person name="Shu S."/>
            <person name="Juenger T.E."/>
            <person name="Schmutz J."/>
        </authorList>
    </citation>
    <scope>NUCLEOTIDE SEQUENCE</scope>
    <source>
        <strain evidence="2">AP13</strain>
    </source>
</reference>
<dbReference type="Proteomes" id="UP000823388">
    <property type="component" value="Chromosome 9K"/>
</dbReference>
<evidence type="ECO:0000313" key="2">
    <source>
        <dbReference type="EMBL" id="KAG2544720.1"/>
    </source>
</evidence>
<protein>
    <submittedName>
        <fullName evidence="2">Uncharacterized protein</fullName>
    </submittedName>
</protein>
<accession>A0A8T0N5H7</accession>
<evidence type="ECO:0000256" key="1">
    <source>
        <dbReference type="SAM" id="MobiDB-lite"/>
    </source>
</evidence>
<comment type="caution">
    <text evidence="2">The sequence shown here is derived from an EMBL/GenBank/DDBJ whole genome shotgun (WGS) entry which is preliminary data.</text>
</comment>
<keyword evidence="3" id="KW-1185">Reference proteome</keyword>
<gene>
    <name evidence="2" type="ORF">PVAP13_9KG376123</name>
</gene>
<proteinExistence type="predicted"/>